<reference evidence="2" key="2">
    <citation type="submission" date="2020-09" db="EMBL/GenBank/DDBJ databases">
        <authorList>
            <person name="Sun Q."/>
            <person name="Zhou Y."/>
        </authorList>
    </citation>
    <scope>NUCLEOTIDE SEQUENCE</scope>
    <source>
        <strain evidence="2">CGMCC 1.12777</strain>
    </source>
</reference>
<protein>
    <submittedName>
        <fullName evidence="2">Uncharacterized protein</fullName>
    </submittedName>
</protein>
<dbReference type="EMBL" id="BMFV01000009">
    <property type="protein sequence ID" value="GGH79929.1"/>
    <property type="molecule type" value="Genomic_DNA"/>
</dbReference>
<gene>
    <name evidence="2" type="ORF">GCM10007096_15580</name>
</gene>
<evidence type="ECO:0000256" key="1">
    <source>
        <dbReference type="SAM" id="MobiDB-lite"/>
    </source>
</evidence>
<proteinExistence type="predicted"/>
<accession>A0A8J2ZUS0</accession>
<dbReference type="RefSeq" id="WP_188496838.1">
    <property type="nucleotide sequence ID" value="NZ_BMFV01000009.1"/>
</dbReference>
<organism evidence="2 3">
    <name type="scientific">Pullulanibacillus pueri</name>
    <dbReference type="NCBI Taxonomy" id="1437324"/>
    <lineage>
        <taxon>Bacteria</taxon>
        <taxon>Bacillati</taxon>
        <taxon>Bacillota</taxon>
        <taxon>Bacilli</taxon>
        <taxon>Bacillales</taxon>
        <taxon>Sporolactobacillaceae</taxon>
        <taxon>Pullulanibacillus</taxon>
    </lineage>
</organism>
<dbReference type="Proteomes" id="UP000656813">
    <property type="component" value="Unassembled WGS sequence"/>
</dbReference>
<feature type="region of interest" description="Disordered" evidence="1">
    <location>
        <begin position="47"/>
        <end position="67"/>
    </location>
</feature>
<sequence>MKSKQLMLELMLLNEKYSTEDIRAVRHLLEEKHTDVLNCLQALHKLSQGEQSESRAKPKQEKKRPTNLKSRLTELKKENTSKYNWIKHTQELLEDTQNVKLEAIRNYARELNLPLTKGTKRPALIRQIIIALIERPTDKMIPFKANPKQVQTNSLEILSQAIISNAKTKNS</sequence>
<name>A0A8J2ZUS0_9BACL</name>
<evidence type="ECO:0000313" key="3">
    <source>
        <dbReference type="Proteomes" id="UP000656813"/>
    </source>
</evidence>
<comment type="caution">
    <text evidence="2">The sequence shown here is derived from an EMBL/GenBank/DDBJ whole genome shotgun (WGS) entry which is preliminary data.</text>
</comment>
<keyword evidence="3" id="KW-1185">Reference proteome</keyword>
<reference evidence="2" key="1">
    <citation type="journal article" date="2014" name="Int. J. Syst. Evol. Microbiol.">
        <title>Complete genome sequence of Corynebacterium casei LMG S-19264T (=DSM 44701T), isolated from a smear-ripened cheese.</title>
        <authorList>
            <consortium name="US DOE Joint Genome Institute (JGI-PGF)"/>
            <person name="Walter F."/>
            <person name="Albersmeier A."/>
            <person name="Kalinowski J."/>
            <person name="Ruckert C."/>
        </authorList>
    </citation>
    <scope>NUCLEOTIDE SEQUENCE</scope>
    <source>
        <strain evidence="2">CGMCC 1.12777</strain>
    </source>
</reference>
<evidence type="ECO:0000313" key="2">
    <source>
        <dbReference type="EMBL" id="GGH79929.1"/>
    </source>
</evidence>
<dbReference type="AlphaFoldDB" id="A0A8J2ZUS0"/>